<proteinExistence type="predicted"/>
<dbReference type="Proteomes" id="UP000001075">
    <property type="component" value="Unassembled WGS sequence"/>
</dbReference>
<dbReference type="AlphaFoldDB" id="G3IE97"/>
<keyword evidence="1" id="KW-0812">Transmembrane</keyword>
<dbReference type="InParanoid" id="G3IE97"/>
<protein>
    <submittedName>
        <fullName evidence="2">Uncharacterized protein</fullName>
    </submittedName>
</protein>
<evidence type="ECO:0000313" key="3">
    <source>
        <dbReference type="Proteomes" id="UP000001075"/>
    </source>
</evidence>
<accession>G3IE97</accession>
<organism evidence="2 3">
    <name type="scientific">Cricetulus griseus</name>
    <name type="common">Chinese hamster</name>
    <name type="synonym">Cricetulus barabensis griseus</name>
    <dbReference type="NCBI Taxonomy" id="10029"/>
    <lineage>
        <taxon>Eukaryota</taxon>
        <taxon>Metazoa</taxon>
        <taxon>Chordata</taxon>
        <taxon>Craniata</taxon>
        <taxon>Vertebrata</taxon>
        <taxon>Euteleostomi</taxon>
        <taxon>Mammalia</taxon>
        <taxon>Eutheria</taxon>
        <taxon>Euarchontoglires</taxon>
        <taxon>Glires</taxon>
        <taxon>Rodentia</taxon>
        <taxon>Myomorpha</taxon>
        <taxon>Muroidea</taxon>
        <taxon>Cricetidae</taxon>
        <taxon>Cricetinae</taxon>
        <taxon>Cricetulus</taxon>
    </lineage>
</organism>
<keyword evidence="1" id="KW-0472">Membrane</keyword>
<evidence type="ECO:0000256" key="1">
    <source>
        <dbReference type="SAM" id="Phobius"/>
    </source>
</evidence>
<feature type="transmembrane region" description="Helical" evidence="1">
    <location>
        <begin position="21"/>
        <end position="43"/>
    </location>
</feature>
<dbReference type="EMBL" id="JH002157">
    <property type="protein sequence ID" value="EGW08321.1"/>
    <property type="molecule type" value="Genomic_DNA"/>
</dbReference>
<reference evidence="3" key="1">
    <citation type="journal article" date="2011" name="Nat. Biotechnol.">
        <title>The genomic sequence of the Chinese hamster ovary (CHO)-K1 cell line.</title>
        <authorList>
            <person name="Xu X."/>
            <person name="Nagarajan H."/>
            <person name="Lewis N.E."/>
            <person name="Pan S."/>
            <person name="Cai Z."/>
            <person name="Liu X."/>
            <person name="Chen W."/>
            <person name="Xie M."/>
            <person name="Wang W."/>
            <person name="Hammond S."/>
            <person name="Andersen M.R."/>
            <person name="Neff N."/>
            <person name="Passarelli B."/>
            <person name="Koh W."/>
            <person name="Fan H.C."/>
            <person name="Wang J."/>
            <person name="Gui Y."/>
            <person name="Lee K.H."/>
            <person name="Betenbaugh M.J."/>
            <person name="Quake S.R."/>
            <person name="Famili I."/>
            <person name="Palsson B.O."/>
            <person name="Wang J."/>
        </authorList>
    </citation>
    <scope>NUCLEOTIDE SEQUENCE [LARGE SCALE GENOMIC DNA]</scope>
    <source>
        <strain evidence="3">CHO K1 cell line</strain>
    </source>
</reference>
<evidence type="ECO:0000313" key="2">
    <source>
        <dbReference type="EMBL" id="EGW08321.1"/>
    </source>
</evidence>
<keyword evidence="1" id="KW-1133">Transmembrane helix</keyword>
<gene>
    <name evidence="2" type="ORF">I79_022041</name>
</gene>
<sequence length="50" mass="5577">MPKTQPLLSSLPQRIQLLLLRLSYTLGIVLNSLYILGASSIFMEGELKCL</sequence>
<name>G3IE97_CRIGR</name>